<dbReference type="PRINTS" id="PR00032">
    <property type="entry name" value="HTHARAC"/>
</dbReference>
<feature type="domain" description="HTH araC/xylS-type" evidence="4">
    <location>
        <begin position="190"/>
        <end position="288"/>
    </location>
</feature>
<protein>
    <submittedName>
        <fullName evidence="5">AraC family transcriptional regulator</fullName>
    </submittedName>
</protein>
<comment type="caution">
    <text evidence="5">The sequence shown here is derived from an EMBL/GenBank/DDBJ whole genome shotgun (WGS) entry which is preliminary data.</text>
</comment>
<evidence type="ECO:0000256" key="3">
    <source>
        <dbReference type="ARBA" id="ARBA00023163"/>
    </source>
</evidence>
<proteinExistence type="predicted"/>
<sequence length="293" mass="32268">MHPLDELRHLVVRHAGGRGLRKVRVLDGVSVTCTDEPTELVPAMSEPSLAIVAQGVKRTVLNDVPYDYAAGQYLVVSVDLPVSGQALAASADEPFAVFSMALEPKALAPLLLETADSTTPQRFPGLATSTATPDLLDPVVRLLRLVDRPADRRVLESGCRREILWRLVTGEHGALVRQIGRAHGTAGHIARAIRRIRQEYAEPLRVADLAALAGMSPSMFHRHFRAVTSMTPIQYQKRIRLREARVLLATAAANVAEIGYRVGYESPSQFSREYRREFGVSPSHDTGRLVLRF</sequence>
<dbReference type="InterPro" id="IPR020449">
    <property type="entry name" value="Tscrpt_reg_AraC-type_HTH"/>
</dbReference>
<evidence type="ECO:0000256" key="1">
    <source>
        <dbReference type="ARBA" id="ARBA00023015"/>
    </source>
</evidence>
<dbReference type="Pfam" id="PF06719">
    <property type="entry name" value="AraC_N"/>
    <property type="match status" value="1"/>
</dbReference>
<evidence type="ECO:0000313" key="6">
    <source>
        <dbReference type="Proteomes" id="UP001500689"/>
    </source>
</evidence>
<dbReference type="InterPro" id="IPR018062">
    <property type="entry name" value="HTH_AraC-typ_CS"/>
</dbReference>
<dbReference type="InterPro" id="IPR009594">
    <property type="entry name" value="Tscrpt_reg_HTH_AraC_N"/>
</dbReference>
<dbReference type="PROSITE" id="PS00041">
    <property type="entry name" value="HTH_ARAC_FAMILY_1"/>
    <property type="match status" value="1"/>
</dbReference>
<keyword evidence="3" id="KW-0804">Transcription</keyword>
<dbReference type="SUPFAM" id="SSF46689">
    <property type="entry name" value="Homeodomain-like"/>
    <property type="match status" value="2"/>
</dbReference>
<organism evidence="5 6">
    <name type="scientific">Amycolatopsis ultiminotia</name>
    <dbReference type="NCBI Taxonomy" id="543629"/>
    <lineage>
        <taxon>Bacteria</taxon>
        <taxon>Bacillati</taxon>
        <taxon>Actinomycetota</taxon>
        <taxon>Actinomycetes</taxon>
        <taxon>Pseudonocardiales</taxon>
        <taxon>Pseudonocardiaceae</taxon>
        <taxon>Amycolatopsis</taxon>
    </lineage>
</organism>
<dbReference type="Pfam" id="PF12833">
    <property type="entry name" value="HTH_18"/>
    <property type="match status" value="1"/>
</dbReference>
<dbReference type="Gene3D" id="1.10.10.60">
    <property type="entry name" value="Homeodomain-like"/>
    <property type="match status" value="2"/>
</dbReference>
<evidence type="ECO:0000259" key="4">
    <source>
        <dbReference type="PROSITE" id="PS01124"/>
    </source>
</evidence>
<dbReference type="PANTHER" id="PTHR43436">
    <property type="entry name" value="ARAC-FAMILY TRANSCRIPTIONAL REGULATOR"/>
    <property type="match status" value="1"/>
</dbReference>
<dbReference type="PANTHER" id="PTHR43436:SF1">
    <property type="entry name" value="TRANSCRIPTIONAL REGULATORY PROTEIN"/>
    <property type="match status" value="1"/>
</dbReference>
<keyword evidence="1" id="KW-0805">Transcription regulation</keyword>
<dbReference type="SMART" id="SM00342">
    <property type="entry name" value="HTH_ARAC"/>
    <property type="match status" value="1"/>
</dbReference>
<evidence type="ECO:0000313" key="5">
    <source>
        <dbReference type="EMBL" id="GAA3570552.1"/>
    </source>
</evidence>
<reference evidence="6" key="1">
    <citation type="journal article" date="2019" name="Int. J. Syst. Evol. Microbiol.">
        <title>The Global Catalogue of Microorganisms (GCM) 10K type strain sequencing project: providing services to taxonomists for standard genome sequencing and annotation.</title>
        <authorList>
            <consortium name="The Broad Institute Genomics Platform"/>
            <consortium name="The Broad Institute Genome Sequencing Center for Infectious Disease"/>
            <person name="Wu L."/>
            <person name="Ma J."/>
        </authorList>
    </citation>
    <scope>NUCLEOTIDE SEQUENCE [LARGE SCALE GENOMIC DNA]</scope>
    <source>
        <strain evidence="6">JCM 16898</strain>
    </source>
</reference>
<keyword evidence="2" id="KW-0238">DNA-binding</keyword>
<dbReference type="InterPro" id="IPR018060">
    <property type="entry name" value="HTH_AraC"/>
</dbReference>
<gene>
    <name evidence="5" type="ORF">GCM10022222_63350</name>
</gene>
<name>A0ABP6XPH9_9PSEU</name>
<accession>A0ABP6XPH9</accession>
<dbReference type="RefSeq" id="WP_344866433.1">
    <property type="nucleotide sequence ID" value="NZ_BAAAZN010000016.1"/>
</dbReference>
<dbReference type="Proteomes" id="UP001500689">
    <property type="component" value="Unassembled WGS sequence"/>
</dbReference>
<keyword evidence="6" id="KW-1185">Reference proteome</keyword>
<dbReference type="InterPro" id="IPR009057">
    <property type="entry name" value="Homeodomain-like_sf"/>
</dbReference>
<dbReference type="EMBL" id="BAAAZN010000016">
    <property type="protein sequence ID" value="GAA3570552.1"/>
    <property type="molecule type" value="Genomic_DNA"/>
</dbReference>
<dbReference type="PROSITE" id="PS01124">
    <property type="entry name" value="HTH_ARAC_FAMILY_2"/>
    <property type="match status" value="1"/>
</dbReference>
<evidence type="ECO:0000256" key="2">
    <source>
        <dbReference type="ARBA" id="ARBA00023125"/>
    </source>
</evidence>